<evidence type="ECO:0000313" key="5">
    <source>
        <dbReference type="Proteomes" id="UP000008983"/>
    </source>
</evidence>
<dbReference type="eggNOG" id="KOG1498">
    <property type="taxonomic scope" value="Eukaryota"/>
</dbReference>
<dbReference type="OMA" id="AENEMFK"/>
<gene>
    <name evidence="4" type="ORF">IMG5_163670</name>
</gene>
<dbReference type="InParanoid" id="G0R0E0"/>
<dbReference type="Pfam" id="PF22241">
    <property type="entry name" value="PSMD12-CSN4_N"/>
    <property type="match status" value="2"/>
</dbReference>
<evidence type="ECO:0000256" key="1">
    <source>
        <dbReference type="ARBA" id="ARBA00006397"/>
    </source>
</evidence>
<proteinExistence type="inferred from homology"/>
<dbReference type="GO" id="GO:0008541">
    <property type="term" value="C:proteasome regulatory particle, lid subcomplex"/>
    <property type="evidence" value="ECO:0007669"/>
    <property type="project" value="TreeGrafter"/>
</dbReference>
<dbReference type="SMART" id="SM00088">
    <property type="entry name" value="PINT"/>
    <property type="match status" value="1"/>
</dbReference>
<keyword evidence="5" id="KW-1185">Reference proteome</keyword>
<name>G0R0E0_ICHMU</name>
<reference evidence="4 5" key="1">
    <citation type="submission" date="2011-07" db="EMBL/GenBank/DDBJ databases">
        <authorList>
            <person name="Coyne R."/>
            <person name="Brami D."/>
            <person name="Johnson J."/>
            <person name="Hostetler J."/>
            <person name="Hannick L."/>
            <person name="Clark T."/>
            <person name="Cassidy-Hanley D."/>
            <person name="Inman J."/>
        </authorList>
    </citation>
    <scope>NUCLEOTIDE SEQUENCE [LARGE SCALE GENOMIC DNA]</scope>
    <source>
        <strain evidence="4 5">G5</strain>
    </source>
</reference>
<dbReference type="GO" id="GO:0005737">
    <property type="term" value="C:cytoplasm"/>
    <property type="evidence" value="ECO:0007669"/>
    <property type="project" value="TreeGrafter"/>
</dbReference>
<dbReference type="InterPro" id="IPR036388">
    <property type="entry name" value="WH-like_DNA-bd_sf"/>
</dbReference>
<dbReference type="Gene3D" id="1.10.10.10">
    <property type="entry name" value="Winged helix-like DNA-binding domain superfamily/Winged helix DNA-binding domain"/>
    <property type="match status" value="1"/>
</dbReference>
<dbReference type="FunCoup" id="G0R0E0">
    <property type="interactions" value="634"/>
</dbReference>
<dbReference type="EMBL" id="GL984187">
    <property type="protein sequence ID" value="EGR29077.1"/>
    <property type="molecule type" value="Genomic_DNA"/>
</dbReference>
<dbReference type="RefSeq" id="XP_004030313.1">
    <property type="nucleotide sequence ID" value="XM_004030265.1"/>
</dbReference>
<dbReference type="Pfam" id="PF01399">
    <property type="entry name" value="PCI"/>
    <property type="match status" value="1"/>
</dbReference>
<dbReference type="GeneID" id="14905172"/>
<feature type="domain" description="PCI" evidence="3">
    <location>
        <begin position="227"/>
        <end position="409"/>
    </location>
</feature>
<evidence type="ECO:0000256" key="2">
    <source>
        <dbReference type="ARBA" id="ARBA00022942"/>
    </source>
</evidence>
<dbReference type="PROSITE" id="PS50250">
    <property type="entry name" value="PCI"/>
    <property type="match status" value="1"/>
</dbReference>
<dbReference type="PANTHER" id="PTHR10855:SF1">
    <property type="entry name" value="26S PROTEASOME NON-ATPASE REGULATORY SUBUNIT 12"/>
    <property type="match status" value="1"/>
</dbReference>
<dbReference type="SUPFAM" id="SSF46785">
    <property type="entry name" value="Winged helix' DNA-binding domain"/>
    <property type="match status" value="1"/>
</dbReference>
<dbReference type="AlphaFoldDB" id="G0R0E0"/>
<dbReference type="OrthoDB" id="268763at2759"/>
<evidence type="ECO:0000259" key="3">
    <source>
        <dbReference type="PROSITE" id="PS50250"/>
    </source>
</evidence>
<dbReference type="InterPro" id="IPR040896">
    <property type="entry name" value="RPN5_C"/>
</dbReference>
<accession>G0R0E0</accession>
<dbReference type="InterPro" id="IPR036390">
    <property type="entry name" value="WH_DNA-bd_sf"/>
</dbReference>
<evidence type="ECO:0000313" key="4">
    <source>
        <dbReference type="EMBL" id="EGR29077.1"/>
    </source>
</evidence>
<keyword evidence="2 4" id="KW-0647">Proteasome</keyword>
<comment type="similarity">
    <text evidence="1">Belongs to the proteasome subunit p55 family.</text>
</comment>
<dbReference type="GO" id="GO:0005634">
    <property type="term" value="C:nucleus"/>
    <property type="evidence" value="ECO:0007669"/>
    <property type="project" value="UniProtKB-ARBA"/>
</dbReference>
<dbReference type="PANTHER" id="PTHR10855">
    <property type="entry name" value="26S PROTEASOME NON-ATPASE REGULATORY SUBUNIT 12/COP9 SIGNALOSOME COMPLEX SUBUNIT 4"/>
    <property type="match status" value="1"/>
</dbReference>
<dbReference type="STRING" id="857967.G0R0E0"/>
<sequence>MDIEKTEFQRQLDSLLQKEKTARLNNEFQESVKLLKQIVQFAWDMKEYETMFQQIISLSKKRGQVKKAQIEMVKQCMLYISQLDDQNLKIKLIQTLKEVCDKKIFLEVKKKLQYYINIYINKKKVEYARCCLLLVKLKEDDNEINEAAKILQEVQVETYGSMDRREKLEFILYQMKIMIKKQDYVRLIIISKKVNPNNINDKNLVDLKIQYYAYLVVYYNHENKYMEACNSYKQILDTLNDKNNQDIQFNTTLDFGFDCTFQNIFENMISFLIITKHTHEQVQLLNQLTTKYKHILERYSNLKHVVEQYLLEELISTNPSEYNIGDIWCFSKAPNHEKHLQDFRKQLIQHNIRIVNKYYENISFARLANLLNITENEAESELCEMINEKLAFCKIDRLDKIVNFRLKKSENDILNSWSNDINQLLALIDSTSNLIKREEELYKN</sequence>
<protein>
    <submittedName>
        <fullName evidence="4">26S proteasome protein, macropain, putative</fullName>
    </submittedName>
</protein>
<dbReference type="InterPro" id="IPR000717">
    <property type="entry name" value="PCI_dom"/>
</dbReference>
<dbReference type="Proteomes" id="UP000008983">
    <property type="component" value="Unassembled WGS sequence"/>
</dbReference>
<dbReference type="FunFam" id="1.10.10.10:FF:000070">
    <property type="entry name" value="26S proteasome non-ATPase regulatory subunit 12"/>
    <property type="match status" value="1"/>
</dbReference>
<organism evidence="4 5">
    <name type="scientific">Ichthyophthirius multifiliis</name>
    <name type="common">White spot disease agent</name>
    <name type="synonym">Ich</name>
    <dbReference type="NCBI Taxonomy" id="5932"/>
    <lineage>
        <taxon>Eukaryota</taxon>
        <taxon>Sar</taxon>
        <taxon>Alveolata</taxon>
        <taxon>Ciliophora</taxon>
        <taxon>Intramacronucleata</taxon>
        <taxon>Oligohymenophorea</taxon>
        <taxon>Hymenostomatida</taxon>
        <taxon>Ophryoglenina</taxon>
        <taxon>Ichthyophthirius</taxon>
    </lineage>
</organism>
<dbReference type="InterPro" id="IPR054559">
    <property type="entry name" value="PSMD12-CSN4-like_N"/>
</dbReference>
<dbReference type="InterPro" id="IPR040134">
    <property type="entry name" value="PSMD12/CSN4"/>
</dbReference>
<dbReference type="Pfam" id="PF18098">
    <property type="entry name" value="RPN5_C"/>
    <property type="match status" value="1"/>
</dbReference>